<dbReference type="Proteomes" id="UP000007879">
    <property type="component" value="Unassembled WGS sequence"/>
</dbReference>
<evidence type="ECO:0000313" key="2">
    <source>
        <dbReference type="EnsemblMetazoa" id="Aqu2.1.36450_001"/>
    </source>
</evidence>
<feature type="compositionally biased region" description="Low complexity" evidence="1">
    <location>
        <begin position="307"/>
        <end position="316"/>
    </location>
</feature>
<feature type="compositionally biased region" description="Low complexity" evidence="1">
    <location>
        <begin position="150"/>
        <end position="163"/>
    </location>
</feature>
<organism evidence="2">
    <name type="scientific">Amphimedon queenslandica</name>
    <name type="common">Sponge</name>
    <dbReference type="NCBI Taxonomy" id="400682"/>
    <lineage>
        <taxon>Eukaryota</taxon>
        <taxon>Metazoa</taxon>
        <taxon>Porifera</taxon>
        <taxon>Demospongiae</taxon>
        <taxon>Heteroscleromorpha</taxon>
        <taxon>Haplosclerida</taxon>
        <taxon>Niphatidae</taxon>
        <taxon>Amphimedon</taxon>
    </lineage>
</organism>
<reference evidence="3" key="1">
    <citation type="journal article" date="2010" name="Nature">
        <title>The Amphimedon queenslandica genome and the evolution of animal complexity.</title>
        <authorList>
            <person name="Srivastava M."/>
            <person name="Simakov O."/>
            <person name="Chapman J."/>
            <person name="Fahey B."/>
            <person name="Gauthier M.E."/>
            <person name="Mitros T."/>
            <person name="Richards G.S."/>
            <person name="Conaco C."/>
            <person name="Dacre M."/>
            <person name="Hellsten U."/>
            <person name="Larroux C."/>
            <person name="Putnam N.H."/>
            <person name="Stanke M."/>
            <person name="Adamska M."/>
            <person name="Darling A."/>
            <person name="Degnan S.M."/>
            <person name="Oakley T.H."/>
            <person name="Plachetzki D.C."/>
            <person name="Zhai Y."/>
            <person name="Adamski M."/>
            <person name="Calcino A."/>
            <person name="Cummins S.F."/>
            <person name="Goodstein D.M."/>
            <person name="Harris C."/>
            <person name="Jackson D.J."/>
            <person name="Leys S.P."/>
            <person name="Shu S."/>
            <person name="Woodcroft B.J."/>
            <person name="Vervoort M."/>
            <person name="Kosik K.S."/>
            <person name="Manning G."/>
            <person name="Degnan B.M."/>
            <person name="Rokhsar D.S."/>
        </authorList>
    </citation>
    <scope>NUCLEOTIDE SEQUENCE [LARGE SCALE GENOMIC DNA]</scope>
</reference>
<feature type="compositionally biased region" description="Pro residues" evidence="1">
    <location>
        <begin position="242"/>
        <end position="251"/>
    </location>
</feature>
<feature type="compositionally biased region" description="Polar residues" evidence="1">
    <location>
        <begin position="131"/>
        <end position="147"/>
    </location>
</feature>
<feature type="region of interest" description="Disordered" evidence="1">
    <location>
        <begin position="182"/>
        <end position="448"/>
    </location>
</feature>
<evidence type="ECO:0000256" key="1">
    <source>
        <dbReference type="SAM" id="MobiDB-lite"/>
    </source>
</evidence>
<gene>
    <name evidence="2" type="primary">109580964</name>
</gene>
<dbReference type="KEGG" id="aqu:109580964"/>
<proteinExistence type="predicted"/>
<keyword evidence="3" id="KW-1185">Reference proteome</keyword>
<evidence type="ECO:0000313" key="3">
    <source>
        <dbReference type="Proteomes" id="UP000007879"/>
    </source>
</evidence>
<dbReference type="EnsemblMetazoa" id="Aqu2.1.36450_001">
    <property type="protein sequence ID" value="Aqu2.1.36450_001"/>
    <property type="gene ID" value="Aqu2.1.36450"/>
</dbReference>
<dbReference type="EnsemblMetazoa" id="XM_019994606.1">
    <property type="protein sequence ID" value="XP_019850165.1"/>
    <property type="gene ID" value="LOC109580964"/>
</dbReference>
<feature type="compositionally biased region" description="Polar residues" evidence="1">
    <location>
        <begin position="182"/>
        <end position="191"/>
    </location>
</feature>
<feature type="compositionally biased region" description="Low complexity" evidence="1">
    <location>
        <begin position="419"/>
        <end position="428"/>
    </location>
</feature>
<reference evidence="2" key="2">
    <citation type="submission" date="2017-05" db="UniProtKB">
        <authorList>
            <consortium name="EnsemblMetazoa"/>
        </authorList>
    </citation>
    <scope>IDENTIFICATION</scope>
</reference>
<feature type="region of interest" description="Disordered" evidence="1">
    <location>
        <begin position="131"/>
        <end position="163"/>
    </location>
</feature>
<feature type="region of interest" description="Disordered" evidence="1">
    <location>
        <begin position="91"/>
        <end position="112"/>
    </location>
</feature>
<protein>
    <submittedName>
        <fullName evidence="2">Uncharacterized protein</fullName>
    </submittedName>
</protein>
<dbReference type="InParanoid" id="A0A1X7V826"/>
<feature type="compositionally biased region" description="Polar residues" evidence="1">
    <location>
        <begin position="317"/>
        <end position="329"/>
    </location>
</feature>
<sequence>MAKVPDRIDDDNKFNELVSNKTESIWQNWMSSTNDNLVEDIKTTSTPAPPPAASNTAVSSAIIDITRTCNTYVATSASSSLVKPMVKPNHNENLVDLEDPKATPTTAPPPAASAAICHTCDNHDHSHTCQNTAATQSQSADNGTQTHIAGGSTNGSTNGSSSGPVRRYCPCCDCDLFQQNSKTRSPTSHNYTKQRDKMRQKLEKRRNKKDGECPRGYPYPVPHHSYHSHSPPTNQSNVKTHPAPPPPPPALAPAVETKVATPPTPPSIGDDRSLDELLRFIEGKDFVEPTSNENKTKKKNKKKKVTESVAVSSSSSGNDNNQSHVTINRVSDPPPPPPPPPPVISPSPPPPSLPAVSKMESVGGKGKAGGGKGPAGGSVAKREEKGKAKQQALVNGGKKGSPSPPVTKKQTSQPSPKPTRSNNASSRSSSKKTSHQSNGIGKGDNDTH</sequence>
<feature type="compositionally biased region" description="Pro residues" evidence="1">
    <location>
        <begin position="332"/>
        <end position="353"/>
    </location>
</feature>
<name>A0A1X7V826_AMPQE</name>
<accession>A0A1X7V826</accession>
<dbReference type="AlphaFoldDB" id="A0A1X7V826"/>
<feature type="compositionally biased region" description="Gly residues" evidence="1">
    <location>
        <begin position="363"/>
        <end position="376"/>
    </location>
</feature>
<feature type="compositionally biased region" description="Basic and acidic residues" evidence="1">
    <location>
        <begin position="269"/>
        <end position="287"/>
    </location>
</feature>